<organism evidence="2 3">
    <name type="scientific">Pseudocohnilembus persalinus</name>
    <name type="common">Ciliate</name>
    <dbReference type="NCBI Taxonomy" id="266149"/>
    <lineage>
        <taxon>Eukaryota</taxon>
        <taxon>Sar</taxon>
        <taxon>Alveolata</taxon>
        <taxon>Ciliophora</taxon>
        <taxon>Intramacronucleata</taxon>
        <taxon>Oligohymenophorea</taxon>
        <taxon>Scuticociliatia</taxon>
        <taxon>Philasterida</taxon>
        <taxon>Pseudocohnilembidae</taxon>
        <taxon>Pseudocohnilembus</taxon>
    </lineage>
</organism>
<keyword evidence="1" id="KW-0472">Membrane</keyword>
<sequence length="206" mass="24011">MCSEQTSEILSHQSQQIQQSHQQGRKLFNYYIQKNIQRNQSEKQFFYRVNRWRFNSKDQTTPAKFMRLKGPLLVAGFSIALYVMVCPVKTLAVLLIAGAALIFHLNIDTSNLKDKIFGTGTKGKIKYYIFLAFVAFGHFEYFSNGYFCKALIIYLHDLYCNSMGIQCNSWDYLLENIGNQDVNNKLEQNILDQQQQQIYLNVTQEN</sequence>
<keyword evidence="1" id="KW-0812">Transmembrane</keyword>
<dbReference type="AlphaFoldDB" id="A0A0V0QQ87"/>
<evidence type="ECO:0000313" key="2">
    <source>
        <dbReference type="EMBL" id="KRX04176.1"/>
    </source>
</evidence>
<dbReference type="InParanoid" id="A0A0V0QQ87"/>
<gene>
    <name evidence="2" type="ORF">PPERSA_11300</name>
</gene>
<feature type="transmembrane region" description="Helical" evidence="1">
    <location>
        <begin position="72"/>
        <end position="105"/>
    </location>
</feature>
<evidence type="ECO:0000313" key="3">
    <source>
        <dbReference type="Proteomes" id="UP000054937"/>
    </source>
</evidence>
<feature type="transmembrane region" description="Helical" evidence="1">
    <location>
        <begin position="125"/>
        <end position="142"/>
    </location>
</feature>
<dbReference type="OrthoDB" id="10377485at2759"/>
<keyword evidence="1" id="KW-1133">Transmembrane helix</keyword>
<proteinExistence type="predicted"/>
<comment type="caution">
    <text evidence="2">The sequence shown here is derived from an EMBL/GenBank/DDBJ whole genome shotgun (WGS) entry which is preliminary data.</text>
</comment>
<keyword evidence="3" id="KW-1185">Reference proteome</keyword>
<name>A0A0V0QQ87_PSEPJ</name>
<accession>A0A0V0QQ87</accession>
<evidence type="ECO:0000256" key="1">
    <source>
        <dbReference type="SAM" id="Phobius"/>
    </source>
</evidence>
<reference evidence="2 3" key="1">
    <citation type="journal article" date="2015" name="Sci. Rep.">
        <title>Genome of the facultative scuticociliatosis pathogen Pseudocohnilembus persalinus provides insight into its virulence through horizontal gene transfer.</title>
        <authorList>
            <person name="Xiong J."/>
            <person name="Wang G."/>
            <person name="Cheng J."/>
            <person name="Tian M."/>
            <person name="Pan X."/>
            <person name="Warren A."/>
            <person name="Jiang C."/>
            <person name="Yuan D."/>
            <person name="Miao W."/>
        </authorList>
    </citation>
    <scope>NUCLEOTIDE SEQUENCE [LARGE SCALE GENOMIC DNA]</scope>
    <source>
        <strain evidence="2">36N120E</strain>
    </source>
</reference>
<dbReference type="EMBL" id="LDAU01000120">
    <property type="protein sequence ID" value="KRX04176.1"/>
    <property type="molecule type" value="Genomic_DNA"/>
</dbReference>
<protein>
    <submittedName>
        <fullName evidence="2">Uncharacterized protein</fullName>
    </submittedName>
</protein>
<dbReference type="Proteomes" id="UP000054937">
    <property type="component" value="Unassembled WGS sequence"/>
</dbReference>